<name>A0AAU7VWA4_9MICO</name>
<gene>
    <name evidence="1" type="ORF">ABS642_01035</name>
</gene>
<accession>A0AAU7VWA4</accession>
<dbReference type="AlphaFoldDB" id="A0AAU7VWA4"/>
<sequence>MTLLDDVLRVSPTTRKAYLRNLSDAQRTQLQSEMTARQKELGITPPPTTKSATAPAAPKINQDRYNSVRSGSFVGGKVAVRLGQHLVLLAPAMRYKKTRETLMYTYYQGVVGGYQARGSRLVALKIPPESRAHIARTMFNVKNI</sequence>
<dbReference type="RefSeq" id="WP_350351932.1">
    <property type="nucleotide sequence ID" value="NZ_CP158357.1"/>
</dbReference>
<dbReference type="EMBL" id="CP158357">
    <property type="protein sequence ID" value="XBX78705.1"/>
    <property type="molecule type" value="Genomic_DNA"/>
</dbReference>
<proteinExistence type="predicted"/>
<reference evidence="1" key="1">
    <citation type="submission" date="2024-06" db="EMBL/GenBank/DDBJ databases">
        <title>Draft genome sequence of Microbacterium sp. strain A8/3-1, isolated from Oxytropis tragacanthoides Fisch. ex DC. Root nodules in the Altai region of Russia.</title>
        <authorList>
            <person name="Sazanova A."/>
            <person name="Guro P."/>
            <person name="Kuznetsova I."/>
            <person name="Belimov A."/>
            <person name="Safronova V."/>
        </authorList>
    </citation>
    <scope>NUCLEOTIDE SEQUENCE</scope>
    <source>
        <strain evidence="1">A8/3-1</strain>
    </source>
</reference>
<organism evidence="1">
    <name type="scientific">Microbacterium sp. A8/3-1</name>
    <dbReference type="NCBI Taxonomy" id="3160749"/>
    <lineage>
        <taxon>Bacteria</taxon>
        <taxon>Bacillati</taxon>
        <taxon>Actinomycetota</taxon>
        <taxon>Actinomycetes</taxon>
        <taxon>Micrococcales</taxon>
        <taxon>Microbacteriaceae</taxon>
        <taxon>Microbacterium</taxon>
    </lineage>
</organism>
<protein>
    <submittedName>
        <fullName evidence="1">Uncharacterized protein</fullName>
    </submittedName>
</protein>
<evidence type="ECO:0000313" key="1">
    <source>
        <dbReference type="EMBL" id="XBX78705.1"/>
    </source>
</evidence>